<keyword evidence="9" id="KW-1185">Reference proteome</keyword>
<accession>A0A8J4SYF3</accession>
<dbReference type="InterPro" id="IPR001590">
    <property type="entry name" value="Peptidase_M12B"/>
</dbReference>
<dbReference type="InterPro" id="IPR036436">
    <property type="entry name" value="Disintegrin_dom_sf"/>
</dbReference>
<dbReference type="Proteomes" id="UP000748531">
    <property type="component" value="Unassembled WGS sequence"/>
</dbReference>
<feature type="transmembrane region" description="Helical" evidence="4">
    <location>
        <begin position="691"/>
        <end position="710"/>
    </location>
</feature>
<gene>
    <name evidence="8" type="ORF">PHET_04698</name>
</gene>
<dbReference type="Gene3D" id="3.40.390.10">
    <property type="entry name" value="Collagenase (Catalytic Domain)"/>
    <property type="match status" value="1"/>
</dbReference>
<keyword evidence="4" id="KW-0472">Membrane</keyword>
<dbReference type="SUPFAM" id="SSF57552">
    <property type="entry name" value="Blood coagulation inhibitor (disintegrin)"/>
    <property type="match status" value="1"/>
</dbReference>
<evidence type="ECO:0000256" key="5">
    <source>
        <dbReference type="SAM" id="SignalP"/>
    </source>
</evidence>
<evidence type="ECO:0000256" key="2">
    <source>
        <dbReference type="PROSITE-ProRule" id="PRU00276"/>
    </source>
</evidence>
<feature type="signal peptide" evidence="5">
    <location>
        <begin position="1"/>
        <end position="15"/>
    </location>
</feature>
<keyword evidence="2" id="KW-0479">Metal-binding</keyword>
<evidence type="ECO:0008006" key="10">
    <source>
        <dbReference type="Google" id="ProtNLM"/>
    </source>
</evidence>
<feature type="active site" evidence="2">
    <location>
        <position position="377"/>
    </location>
</feature>
<feature type="binding site" evidence="2">
    <location>
        <position position="380"/>
    </location>
    <ligand>
        <name>Zn(2+)</name>
        <dbReference type="ChEBI" id="CHEBI:29105"/>
        <note>catalytic</note>
    </ligand>
</feature>
<keyword evidence="2" id="KW-0862">Zinc</keyword>
<comment type="caution">
    <text evidence="8">The sequence shown here is derived from an EMBL/GenBank/DDBJ whole genome shotgun (WGS) entry which is preliminary data.</text>
</comment>
<dbReference type="PANTHER" id="PTHR45702:SF2">
    <property type="entry name" value="KUZBANIAN, ISOFORM A"/>
    <property type="match status" value="1"/>
</dbReference>
<sequence>MFLCLMVTTMFLSTALHIVANILTQLTSYEIIDEPCFRTKRWTHNSYTTREISFPVQNSTWRLILDSIEPQISPNFTVTVFGENGVRNLPIDLHDLVCYTGRIFLMENSSVTALVEETTNKFSARIILEDHIYFIEPLSTYAEYKGNTSMLFYRLKDVNYYSLPNVSFCGSSERSVIRLLQNSAADAIRGMTNRTRRQINLSDKKLCTLTFIADHTFFENVGDRNVPQTTRLIIALFYRLNSLYQSSTFLIDEDMEMSGYGFLLGDIIIHESWTSRLGHYNAPSDVGGKAWTPHALSDAFNRASFNRTCLAHLLTYRPFMGVLGRAWMASSHLGGICSPPVKQGDLMIHTNTGWTTYVDHSGRRLLNAMAELITAHELGHNWGAAHDPDTTECSPPALSRGKYLMYAHSVAGFAENNYKFSPCSRRTIGATLAVRAPLCFVESSQTGYSRCGNRRLDAGEECDTGMGHDNPCCSASCKLRPHARCSPWNHECCTADCQIATASTVCAERRSSNPCLGPGRCDGLSVHCPGPTLLSNVACAEHGQCVRGQCVPHCLRHGLETCICDAAEQSCYICCQFPEADSQSFVCKPVTLLHSDTSFERTVGRYSFVPDHSSPDTPPSTVGGHLPVHKLPNLPITKHVFLHLEDYRPCATGYCMQGKCQLFKQTSILRFQGLYDKPEDQSLENFLRNNLVVLVITLSLLVWIPTAVGIRFSKRNKTNSNHSKTSTAFHVDGMSEPEISKPNGNEDDYRLSNTMDSA</sequence>
<evidence type="ECO:0000313" key="9">
    <source>
        <dbReference type="Proteomes" id="UP000748531"/>
    </source>
</evidence>
<dbReference type="OrthoDB" id="2131567at2759"/>
<evidence type="ECO:0000256" key="4">
    <source>
        <dbReference type="SAM" id="Phobius"/>
    </source>
</evidence>
<dbReference type="Pfam" id="PF13574">
    <property type="entry name" value="Reprolysin_2"/>
    <property type="match status" value="1"/>
</dbReference>
<dbReference type="GO" id="GO:0046872">
    <property type="term" value="F:metal ion binding"/>
    <property type="evidence" value="ECO:0007669"/>
    <property type="project" value="UniProtKB-KW"/>
</dbReference>
<comment type="caution">
    <text evidence="2">Lacks conserved residue(s) required for the propagation of feature annotation.</text>
</comment>
<reference evidence="8" key="1">
    <citation type="submission" date="2019-05" db="EMBL/GenBank/DDBJ databases">
        <title>Annotation for the trematode Paragonimus heterotremus.</title>
        <authorList>
            <person name="Choi Y.-J."/>
        </authorList>
    </citation>
    <scope>NUCLEOTIDE SEQUENCE</scope>
    <source>
        <strain evidence="8">LC</strain>
    </source>
</reference>
<dbReference type="InterPro" id="IPR001762">
    <property type="entry name" value="Disintegrin_dom"/>
</dbReference>
<keyword evidence="4" id="KW-1133">Transmembrane helix</keyword>
<organism evidence="8 9">
    <name type="scientific">Paragonimus heterotremus</name>
    <dbReference type="NCBI Taxonomy" id="100268"/>
    <lineage>
        <taxon>Eukaryota</taxon>
        <taxon>Metazoa</taxon>
        <taxon>Spiralia</taxon>
        <taxon>Lophotrochozoa</taxon>
        <taxon>Platyhelminthes</taxon>
        <taxon>Trematoda</taxon>
        <taxon>Digenea</taxon>
        <taxon>Plagiorchiida</taxon>
        <taxon>Troglotremata</taxon>
        <taxon>Troglotrematidae</taxon>
        <taxon>Paragonimus</taxon>
    </lineage>
</organism>
<proteinExistence type="predicted"/>
<dbReference type="GO" id="GO:0005886">
    <property type="term" value="C:plasma membrane"/>
    <property type="evidence" value="ECO:0007669"/>
    <property type="project" value="TreeGrafter"/>
</dbReference>
<dbReference type="SUPFAM" id="SSF55486">
    <property type="entry name" value="Metalloproteases ('zincins'), catalytic domain"/>
    <property type="match status" value="1"/>
</dbReference>
<dbReference type="InterPro" id="IPR024079">
    <property type="entry name" value="MetalloPept_cat_dom_sf"/>
</dbReference>
<protein>
    <recommendedName>
        <fullName evidence="10">Disintegrin and metalloproteinase domain-containing protein 17</fullName>
    </recommendedName>
</protein>
<feature type="domain" description="Disintegrin" evidence="6">
    <location>
        <begin position="448"/>
        <end position="536"/>
    </location>
</feature>
<evidence type="ECO:0000313" key="8">
    <source>
        <dbReference type="EMBL" id="KAF5401591.1"/>
    </source>
</evidence>
<dbReference type="PANTHER" id="PTHR45702">
    <property type="entry name" value="ADAM10/ADAM17 METALLOPEPTIDASE FAMILY MEMBER"/>
    <property type="match status" value="1"/>
</dbReference>
<feature type="binding site" evidence="2">
    <location>
        <position position="376"/>
    </location>
    <ligand>
        <name>Zn(2+)</name>
        <dbReference type="ChEBI" id="CHEBI:29105"/>
        <note>catalytic</note>
    </ligand>
</feature>
<feature type="domain" description="Peptidase M12B" evidence="7">
    <location>
        <begin position="205"/>
        <end position="444"/>
    </location>
</feature>
<feature type="compositionally biased region" description="Polar residues" evidence="3">
    <location>
        <begin position="718"/>
        <end position="728"/>
    </location>
</feature>
<keyword evidence="5" id="KW-0732">Signal</keyword>
<feature type="binding site" evidence="2">
    <location>
        <position position="386"/>
    </location>
    <ligand>
        <name>Zn(2+)</name>
        <dbReference type="ChEBI" id="CHEBI:29105"/>
        <note>catalytic</note>
    </ligand>
</feature>
<dbReference type="SMART" id="SM00050">
    <property type="entry name" value="DISIN"/>
    <property type="match status" value="1"/>
</dbReference>
<dbReference type="GO" id="GO:0004222">
    <property type="term" value="F:metalloendopeptidase activity"/>
    <property type="evidence" value="ECO:0007669"/>
    <property type="project" value="InterPro"/>
</dbReference>
<keyword evidence="4" id="KW-0812">Transmembrane</keyword>
<name>A0A8J4SYF3_9TREM</name>
<dbReference type="PROSITE" id="PS50215">
    <property type="entry name" value="ADAM_MEPRO"/>
    <property type="match status" value="1"/>
</dbReference>
<dbReference type="GO" id="GO:0007219">
    <property type="term" value="P:Notch signaling pathway"/>
    <property type="evidence" value="ECO:0007669"/>
    <property type="project" value="TreeGrafter"/>
</dbReference>
<feature type="region of interest" description="Disordered" evidence="3">
    <location>
        <begin position="716"/>
        <end position="758"/>
    </location>
</feature>
<keyword evidence="1" id="KW-1015">Disulfide bond</keyword>
<dbReference type="GO" id="GO:0006509">
    <property type="term" value="P:membrane protein ectodomain proteolysis"/>
    <property type="evidence" value="ECO:0007669"/>
    <property type="project" value="TreeGrafter"/>
</dbReference>
<dbReference type="AlphaFoldDB" id="A0A8J4SYF3"/>
<dbReference type="InterPro" id="IPR051489">
    <property type="entry name" value="ADAM_Metalloproteinase"/>
</dbReference>
<evidence type="ECO:0000259" key="7">
    <source>
        <dbReference type="PROSITE" id="PS50215"/>
    </source>
</evidence>
<dbReference type="EMBL" id="LUCH01002367">
    <property type="protein sequence ID" value="KAF5401591.1"/>
    <property type="molecule type" value="Genomic_DNA"/>
</dbReference>
<feature type="chain" id="PRO_5035300348" description="Disintegrin and metalloproteinase domain-containing protein 17" evidence="5">
    <location>
        <begin position="16"/>
        <end position="758"/>
    </location>
</feature>
<evidence type="ECO:0000256" key="3">
    <source>
        <dbReference type="SAM" id="MobiDB-lite"/>
    </source>
</evidence>
<evidence type="ECO:0000256" key="1">
    <source>
        <dbReference type="ARBA" id="ARBA00023157"/>
    </source>
</evidence>
<dbReference type="Gene3D" id="4.10.70.10">
    <property type="entry name" value="Disintegrin domain"/>
    <property type="match status" value="1"/>
</dbReference>
<evidence type="ECO:0000259" key="6">
    <source>
        <dbReference type="PROSITE" id="PS50214"/>
    </source>
</evidence>
<dbReference type="PROSITE" id="PS50214">
    <property type="entry name" value="DISINTEGRIN_2"/>
    <property type="match status" value="1"/>
</dbReference>
<dbReference type="FunFam" id="4.10.70.10:FF:000003">
    <property type="entry name" value="Disintegrin and metalloproteinase domain-containing protein 17"/>
    <property type="match status" value="1"/>
</dbReference>
<dbReference type="Pfam" id="PF00200">
    <property type="entry name" value="Disintegrin"/>
    <property type="match status" value="1"/>
</dbReference>